<feature type="transmembrane region" description="Helical" evidence="1">
    <location>
        <begin position="29"/>
        <end position="52"/>
    </location>
</feature>
<proteinExistence type="predicted"/>
<evidence type="ECO:0000313" key="3">
    <source>
        <dbReference type="Proteomes" id="UP000060602"/>
    </source>
</evidence>
<dbReference type="Gene3D" id="3.30.700.10">
    <property type="entry name" value="Glycoprotein, Type 4 Pilin"/>
    <property type="match status" value="1"/>
</dbReference>
<dbReference type="InterPro" id="IPR012902">
    <property type="entry name" value="N_methyl_site"/>
</dbReference>
<dbReference type="GO" id="GO:0015627">
    <property type="term" value="C:type II protein secretion system complex"/>
    <property type="evidence" value="ECO:0007669"/>
    <property type="project" value="InterPro"/>
</dbReference>
<dbReference type="Pfam" id="PF07963">
    <property type="entry name" value="N_methyl"/>
    <property type="match status" value="1"/>
</dbReference>
<keyword evidence="1" id="KW-1133">Transmembrane helix</keyword>
<reference evidence="3" key="1">
    <citation type="submission" date="2015-12" db="EMBL/GenBank/DDBJ databases">
        <title>FDA dAtabase for Regulatory Grade micrObial Sequences (FDA-ARGOS): Supporting development and validation of Infectious Disease Dx tests.</title>
        <authorList>
            <person name="Case J."/>
            <person name="Tallon L."/>
            <person name="Sadzewicz L."/>
            <person name="Sengamalay N."/>
            <person name="Ott S."/>
            <person name="Godinez A."/>
            <person name="Nagaraj S."/>
            <person name="Nadendla S."/>
            <person name="Sichtig H."/>
        </authorList>
    </citation>
    <scope>NUCLEOTIDE SEQUENCE [LARGE SCALE GENOMIC DNA]</scope>
    <source>
        <strain evidence="3">FDAARGOS_147</strain>
    </source>
</reference>
<keyword evidence="1" id="KW-0472">Membrane</keyword>
<dbReference type="EMBL" id="CP014060">
    <property type="protein sequence ID" value="AMG35281.2"/>
    <property type="molecule type" value="Genomic_DNA"/>
</dbReference>
<protein>
    <submittedName>
        <fullName evidence="2">Type II secretion system protein GspH</fullName>
    </submittedName>
</protein>
<dbReference type="InterPro" id="IPR049875">
    <property type="entry name" value="TypeII_GspH"/>
</dbReference>
<name>A0A0X8NVR8_ALCXX</name>
<dbReference type="GO" id="GO:0015628">
    <property type="term" value="P:protein secretion by the type II secretion system"/>
    <property type="evidence" value="ECO:0007669"/>
    <property type="project" value="InterPro"/>
</dbReference>
<evidence type="ECO:0000313" key="2">
    <source>
        <dbReference type="EMBL" id="AMG35281.2"/>
    </source>
</evidence>
<dbReference type="SUPFAM" id="SSF54523">
    <property type="entry name" value="Pili subunits"/>
    <property type="match status" value="1"/>
</dbReference>
<evidence type="ECO:0000256" key="1">
    <source>
        <dbReference type="SAM" id="Phobius"/>
    </source>
</evidence>
<dbReference type="Proteomes" id="UP000060602">
    <property type="component" value="Chromosome"/>
</dbReference>
<accession>A0A0X8NVR8</accession>
<sequence length="177" mass="19078">MTRRAAAVASSPRAPHARAGRCAALERGFTLIELMVVLVIVGIATAALGLSIRTDPARQLRDDAQRLAESFAAAQGEARGDGRSIAWQADAQGYRFVRGAWALDGTVPLLDTTRVEDFARDPALRPRPWRAGPVRVSPAGPVLLTAEWFGPPWRLTLSNAAGQVDVQRDASGRFLVR</sequence>
<gene>
    <name evidence="2" type="primary">gspH</name>
    <name evidence="2" type="ORF">AL504_04035</name>
</gene>
<dbReference type="InterPro" id="IPR045584">
    <property type="entry name" value="Pilin-like"/>
</dbReference>
<dbReference type="PROSITE" id="PS00409">
    <property type="entry name" value="PROKAR_NTER_METHYL"/>
    <property type="match status" value="1"/>
</dbReference>
<dbReference type="RefSeq" id="WP_081104998.1">
    <property type="nucleotide sequence ID" value="NZ_CP014060.2"/>
</dbReference>
<dbReference type="AlphaFoldDB" id="A0A0X8NVR8"/>
<keyword evidence="1" id="KW-0812">Transmembrane</keyword>
<organism evidence="2 3">
    <name type="scientific">Alcaligenes xylosoxydans xylosoxydans</name>
    <name type="common">Achromobacter xylosoxidans</name>
    <dbReference type="NCBI Taxonomy" id="85698"/>
    <lineage>
        <taxon>Bacteria</taxon>
        <taxon>Pseudomonadati</taxon>
        <taxon>Pseudomonadota</taxon>
        <taxon>Betaproteobacteria</taxon>
        <taxon>Burkholderiales</taxon>
        <taxon>Alcaligenaceae</taxon>
        <taxon>Achromobacter</taxon>
    </lineage>
</organism>
<dbReference type="NCBIfam" id="TIGR02532">
    <property type="entry name" value="IV_pilin_GFxxxE"/>
    <property type="match status" value="1"/>
</dbReference>
<dbReference type="NCBIfam" id="TIGR01708">
    <property type="entry name" value="typeII_sec_gspH"/>
    <property type="match status" value="1"/>
</dbReference>